<sequence>MQRQQQRASSSQNVSQHQQSLEQQQNSQEEDDLESVRLSQADELSPPSSPEPETPFQNRRRRERERSLSSNDEEEQSVVDEQDNTSVTPNINAHQSPYVTSNARRRDLMYSNRYSPQTPGQKKKALENKLKRDFPEDFREMNRREEERKKKREFCPDSCGSIAGFQFTNPGLLMLGQSALHRSGAISSLSTIDPAFLALHSPEKRIEILNSVVAKPPPLPPKEPKTEADILREFLKKKRTELAKQDKVQPRLIMADDTIDLIVMCRESMCMGHELVEKIKEKHQQTIVNYVRAFVKKKHQQHETADDNVNSNHLDLNVNSSHLNETSQSACLENSNNNNTLNEISQLNHSIASSTSSQTVVTEPVTPAKQSVSLKTPTASNSKKTPVQKEVIELDSSDSDDDDGIIQID</sequence>
<evidence type="ECO:0000313" key="3">
    <source>
        <dbReference type="Proteomes" id="UP000006671"/>
    </source>
</evidence>
<name>D2V686_NAEGR</name>
<evidence type="ECO:0000313" key="2">
    <source>
        <dbReference type="EMBL" id="EFC47792.1"/>
    </source>
</evidence>
<dbReference type="AlphaFoldDB" id="D2V686"/>
<dbReference type="Proteomes" id="UP000006671">
    <property type="component" value="Unassembled WGS sequence"/>
</dbReference>
<dbReference type="EMBL" id="GG738853">
    <property type="protein sequence ID" value="EFC47792.1"/>
    <property type="molecule type" value="Genomic_DNA"/>
</dbReference>
<dbReference type="KEGG" id="ngr:NAEGRDRAFT_46999"/>
<feature type="compositionally biased region" description="Acidic residues" evidence="1">
    <location>
        <begin position="393"/>
        <end position="409"/>
    </location>
</feature>
<feature type="compositionally biased region" description="Polar residues" evidence="1">
    <location>
        <begin position="85"/>
        <end position="102"/>
    </location>
</feature>
<feature type="compositionally biased region" description="Low complexity" evidence="1">
    <location>
        <begin position="1"/>
        <end position="27"/>
    </location>
</feature>
<proteinExistence type="predicted"/>
<dbReference type="GeneID" id="8849522"/>
<dbReference type="OMA" id="PNINAHQ"/>
<dbReference type="VEuPathDB" id="AmoebaDB:NAEGRDRAFT_46999"/>
<dbReference type="RefSeq" id="XP_002680536.1">
    <property type="nucleotide sequence ID" value="XM_002680490.1"/>
</dbReference>
<gene>
    <name evidence="2" type="ORF">NAEGRDRAFT_46999</name>
</gene>
<feature type="region of interest" description="Disordered" evidence="1">
    <location>
        <begin position="355"/>
        <end position="409"/>
    </location>
</feature>
<feature type="region of interest" description="Disordered" evidence="1">
    <location>
        <begin position="1"/>
        <end position="105"/>
    </location>
</feature>
<feature type="compositionally biased region" description="Polar residues" evidence="1">
    <location>
        <begin position="368"/>
        <end position="385"/>
    </location>
</feature>
<organism evidence="3">
    <name type="scientific">Naegleria gruberi</name>
    <name type="common">Amoeba</name>
    <dbReference type="NCBI Taxonomy" id="5762"/>
    <lineage>
        <taxon>Eukaryota</taxon>
        <taxon>Discoba</taxon>
        <taxon>Heterolobosea</taxon>
        <taxon>Tetramitia</taxon>
        <taxon>Eutetramitia</taxon>
        <taxon>Vahlkampfiidae</taxon>
        <taxon>Naegleria</taxon>
    </lineage>
</organism>
<keyword evidence="3" id="KW-1185">Reference proteome</keyword>
<feature type="compositionally biased region" description="Acidic residues" evidence="1">
    <location>
        <begin position="71"/>
        <end position="83"/>
    </location>
</feature>
<accession>D2V686</accession>
<dbReference type="InParanoid" id="D2V686"/>
<reference evidence="2 3" key="1">
    <citation type="journal article" date="2010" name="Cell">
        <title>The genome of Naegleria gruberi illuminates early eukaryotic versatility.</title>
        <authorList>
            <person name="Fritz-Laylin L.K."/>
            <person name="Prochnik S.E."/>
            <person name="Ginger M.L."/>
            <person name="Dacks J.B."/>
            <person name="Carpenter M.L."/>
            <person name="Field M.C."/>
            <person name="Kuo A."/>
            <person name="Paredez A."/>
            <person name="Chapman J."/>
            <person name="Pham J."/>
            <person name="Shu S."/>
            <person name="Neupane R."/>
            <person name="Cipriano M."/>
            <person name="Mancuso J."/>
            <person name="Tu H."/>
            <person name="Salamov A."/>
            <person name="Lindquist E."/>
            <person name="Shapiro H."/>
            <person name="Lucas S."/>
            <person name="Grigoriev I.V."/>
            <person name="Cande W.Z."/>
            <person name="Fulton C."/>
            <person name="Rokhsar D.S."/>
            <person name="Dawson S.C."/>
        </authorList>
    </citation>
    <scope>NUCLEOTIDE SEQUENCE [LARGE SCALE GENOMIC DNA]</scope>
    <source>
        <strain evidence="2 3">NEG-M</strain>
    </source>
</reference>
<protein>
    <submittedName>
        <fullName evidence="2">Predicted protein</fullName>
    </submittedName>
</protein>
<evidence type="ECO:0000256" key="1">
    <source>
        <dbReference type="SAM" id="MobiDB-lite"/>
    </source>
</evidence>